<dbReference type="Proteomes" id="UP000035287">
    <property type="component" value="Chromosome"/>
</dbReference>
<name>A0A0G3XID0_9SPHN</name>
<evidence type="ECO:0000313" key="2">
    <source>
        <dbReference type="Proteomes" id="UP000035287"/>
    </source>
</evidence>
<dbReference type="InterPro" id="IPR029058">
    <property type="entry name" value="AB_hydrolase_fold"/>
</dbReference>
<dbReference type="PANTHER" id="PTHR43194:SF2">
    <property type="entry name" value="PEROXISOMAL MEMBRANE PROTEIN LPX1"/>
    <property type="match status" value="1"/>
</dbReference>
<dbReference type="KEGG" id="cna:AB433_11030"/>
<organism evidence="1 2">
    <name type="scientific">Croceicoccus naphthovorans</name>
    <dbReference type="NCBI Taxonomy" id="1348774"/>
    <lineage>
        <taxon>Bacteria</taxon>
        <taxon>Pseudomonadati</taxon>
        <taxon>Pseudomonadota</taxon>
        <taxon>Alphaproteobacteria</taxon>
        <taxon>Sphingomonadales</taxon>
        <taxon>Erythrobacteraceae</taxon>
        <taxon>Croceicoccus</taxon>
    </lineage>
</organism>
<dbReference type="RefSeq" id="WP_047821027.1">
    <property type="nucleotide sequence ID" value="NZ_CP011770.1"/>
</dbReference>
<proteinExistence type="predicted"/>
<protein>
    <submittedName>
        <fullName evidence="1">Alpha/beta hydrolase</fullName>
    </submittedName>
</protein>
<keyword evidence="2" id="KW-1185">Reference proteome</keyword>
<evidence type="ECO:0000313" key="1">
    <source>
        <dbReference type="EMBL" id="AKM10369.1"/>
    </source>
</evidence>
<dbReference type="STRING" id="1348774.AB433_11030"/>
<dbReference type="PANTHER" id="PTHR43194">
    <property type="entry name" value="HYDROLASE ALPHA/BETA FOLD FAMILY"/>
    <property type="match status" value="1"/>
</dbReference>
<gene>
    <name evidence="1" type="ORF">AB433_11030</name>
</gene>
<dbReference type="OrthoDB" id="9791366at2"/>
<dbReference type="PRINTS" id="PR00111">
    <property type="entry name" value="ABHYDROLASE"/>
</dbReference>
<dbReference type="AlphaFoldDB" id="A0A0G3XID0"/>
<dbReference type="SUPFAM" id="SSF53474">
    <property type="entry name" value="alpha/beta-Hydrolases"/>
    <property type="match status" value="1"/>
</dbReference>
<dbReference type="PATRIC" id="fig|1348774.3.peg.2324"/>
<dbReference type="InterPro" id="IPR000073">
    <property type="entry name" value="AB_hydrolase_1"/>
</dbReference>
<reference evidence="1 2" key="1">
    <citation type="submission" date="2015-06" db="EMBL/GenBank/DDBJ databases">
        <authorList>
            <person name="Zeng Y."/>
            <person name="Huang Y."/>
        </authorList>
    </citation>
    <scope>NUCLEOTIDE SEQUENCE [LARGE SCALE GENOMIC DNA]</scope>
    <source>
        <strain evidence="1 2">PQ-2</strain>
    </source>
</reference>
<dbReference type="EMBL" id="CP011770">
    <property type="protein sequence ID" value="AKM10369.1"/>
    <property type="molecule type" value="Genomic_DNA"/>
</dbReference>
<dbReference type="Gene3D" id="3.40.50.1820">
    <property type="entry name" value="alpha/beta hydrolase"/>
    <property type="match status" value="1"/>
</dbReference>
<dbReference type="InterPro" id="IPR050228">
    <property type="entry name" value="Carboxylesterase_BioH"/>
</dbReference>
<dbReference type="GO" id="GO:0016787">
    <property type="term" value="F:hydrolase activity"/>
    <property type="evidence" value="ECO:0007669"/>
    <property type="project" value="UniProtKB-KW"/>
</dbReference>
<sequence length="297" mass="31886">MVQYREHRYRSADGRLDLFARDYPAGGRTDGAGEGAEAKTPLLLMHGLTRNSADFEPLVPHLADWRLIVPDQRGRGLSDNDDTPENYRVDVYMADMLALLDSLGIDRCAVIGTSMGGLIGMGLAATAPDRLKAMVLNDIGPVVDAAGLARITEYVGPSKPVAAWADAAGKVAAINADAFPGFDDRDWLAFAQRTSREGPEGISPAYDPAIALGMTEGSDAVVPADLWPLWDSFGTLPVLSLRGALSDLMAAETQAEMERRHAGPFVAVEVPQRGHAPLLDEPEVLAALLPFLHEYAR</sequence>
<accession>A0A0G3XID0</accession>
<dbReference type="Pfam" id="PF00561">
    <property type="entry name" value="Abhydrolase_1"/>
    <property type="match status" value="1"/>
</dbReference>
<keyword evidence="1" id="KW-0378">Hydrolase</keyword>